<organism evidence="1 2">
    <name type="scientific">Prescottella agglutinans</name>
    <dbReference type="NCBI Taxonomy" id="1644129"/>
    <lineage>
        <taxon>Bacteria</taxon>
        <taxon>Bacillati</taxon>
        <taxon>Actinomycetota</taxon>
        <taxon>Actinomycetes</taxon>
        <taxon>Mycobacteriales</taxon>
        <taxon>Nocardiaceae</taxon>
        <taxon>Prescottella</taxon>
    </lineage>
</organism>
<dbReference type="RefSeq" id="WP_280762168.1">
    <property type="nucleotide sequence ID" value="NZ_JARXVC010000011.1"/>
</dbReference>
<dbReference type="Proteomes" id="UP001160334">
    <property type="component" value="Unassembled WGS sequence"/>
</dbReference>
<evidence type="ECO:0000313" key="2">
    <source>
        <dbReference type="Proteomes" id="UP001160334"/>
    </source>
</evidence>
<evidence type="ECO:0000313" key="1">
    <source>
        <dbReference type="EMBL" id="MDH6282886.1"/>
    </source>
</evidence>
<accession>A0ABT6MEZ2</accession>
<sequence>MDQLIALETIAERASNEAAFYSRRNLQDRANAADQRWIAAINQAAAIRTQLQRSGLAE</sequence>
<reference evidence="1 2" key="1">
    <citation type="submission" date="2023-04" db="EMBL/GenBank/DDBJ databases">
        <title>Forest soil microbial communities from Buena Vista Peninsula, Colon Province, Panama.</title>
        <authorList>
            <person name="Bouskill N."/>
        </authorList>
    </citation>
    <scope>NUCLEOTIDE SEQUENCE [LARGE SCALE GENOMIC DNA]</scope>
    <source>
        <strain evidence="1 2">CFH S0262</strain>
    </source>
</reference>
<name>A0ABT6MEZ2_9NOCA</name>
<protein>
    <submittedName>
        <fullName evidence="1">Uncharacterized protein</fullName>
    </submittedName>
</protein>
<dbReference type="EMBL" id="JARXVC010000011">
    <property type="protein sequence ID" value="MDH6282886.1"/>
    <property type="molecule type" value="Genomic_DNA"/>
</dbReference>
<comment type="caution">
    <text evidence="1">The sequence shown here is derived from an EMBL/GenBank/DDBJ whole genome shotgun (WGS) entry which is preliminary data.</text>
</comment>
<proteinExistence type="predicted"/>
<keyword evidence="2" id="KW-1185">Reference proteome</keyword>
<gene>
    <name evidence="1" type="ORF">M2280_004123</name>
</gene>